<dbReference type="HOGENOM" id="CLU_1510573_0_0_1"/>
<accession>N1PN71</accession>
<proteinExistence type="predicted"/>
<evidence type="ECO:0000313" key="1">
    <source>
        <dbReference type="EMBL" id="EME43869.1"/>
    </source>
</evidence>
<keyword evidence="2" id="KW-1185">Reference proteome</keyword>
<dbReference type="Proteomes" id="UP000016933">
    <property type="component" value="Unassembled WGS sequence"/>
</dbReference>
<reference evidence="2" key="1">
    <citation type="journal article" date="2012" name="PLoS Genet.">
        <title>The genomes of the fungal plant pathogens Cladosporium fulvum and Dothistroma septosporum reveal adaptation to different hosts and lifestyles but also signatures of common ancestry.</title>
        <authorList>
            <person name="de Wit P.J.G.M."/>
            <person name="van der Burgt A."/>
            <person name="Oekmen B."/>
            <person name="Stergiopoulos I."/>
            <person name="Abd-Elsalam K.A."/>
            <person name="Aerts A.L."/>
            <person name="Bahkali A.H."/>
            <person name="Beenen H.G."/>
            <person name="Chettri P."/>
            <person name="Cox M.P."/>
            <person name="Datema E."/>
            <person name="de Vries R.P."/>
            <person name="Dhillon B."/>
            <person name="Ganley A.R."/>
            <person name="Griffiths S.A."/>
            <person name="Guo Y."/>
            <person name="Hamelin R.C."/>
            <person name="Henrissat B."/>
            <person name="Kabir M.S."/>
            <person name="Jashni M.K."/>
            <person name="Kema G."/>
            <person name="Klaubauf S."/>
            <person name="Lapidus A."/>
            <person name="Levasseur A."/>
            <person name="Lindquist E."/>
            <person name="Mehrabi R."/>
            <person name="Ohm R.A."/>
            <person name="Owen T.J."/>
            <person name="Salamov A."/>
            <person name="Schwelm A."/>
            <person name="Schijlen E."/>
            <person name="Sun H."/>
            <person name="van den Burg H.A."/>
            <person name="van Ham R.C.H.J."/>
            <person name="Zhang S."/>
            <person name="Goodwin S.B."/>
            <person name="Grigoriev I.V."/>
            <person name="Collemare J."/>
            <person name="Bradshaw R.E."/>
        </authorList>
    </citation>
    <scope>NUCLEOTIDE SEQUENCE [LARGE SCALE GENOMIC DNA]</scope>
    <source>
        <strain evidence="2">NZE10 / CBS 128990</strain>
    </source>
</reference>
<dbReference type="AlphaFoldDB" id="N1PN71"/>
<evidence type="ECO:0000313" key="2">
    <source>
        <dbReference type="Proteomes" id="UP000016933"/>
    </source>
</evidence>
<gene>
    <name evidence="1" type="ORF">DOTSEDRAFT_34435</name>
</gene>
<dbReference type="EMBL" id="KB446539">
    <property type="protein sequence ID" value="EME43869.1"/>
    <property type="molecule type" value="Genomic_DNA"/>
</dbReference>
<reference evidence="1 2" key="2">
    <citation type="journal article" date="2012" name="PLoS Pathog.">
        <title>Diverse lifestyles and strategies of plant pathogenesis encoded in the genomes of eighteen Dothideomycetes fungi.</title>
        <authorList>
            <person name="Ohm R.A."/>
            <person name="Feau N."/>
            <person name="Henrissat B."/>
            <person name="Schoch C.L."/>
            <person name="Horwitz B.A."/>
            <person name="Barry K.W."/>
            <person name="Condon B.J."/>
            <person name="Copeland A.C."/>
            <person name="Dhillon B."/>
            <person name="Glaser F."/>
            <person name="Hesse C.N."/>
            <person name="Kosti I."/>
            <person name="LaButti K."/>
            <person name="Lindquist E.A."/>
            <person name="Lucas S."/>
            <person name="Salamov A.A."/>
            <person name="Bradshaw R.E."/>
            <person name="Ciuffetti L."/>
            <person name="Hamelin R.C."/>
            <person name="Kema G.H.J."/>
            <person name="Lawrence C."/>
            <person name="Scott J.A."/>
            <person name="Spatafora J.W."/>
            <person name="Turgeon B.G."/>
            <person name="de Wit P.J.G.M."/>
            <person name="Zhong S."/>
            <person name="Goodwin S.B."/>
            <person name="Grigoriev I.V."/>
        </authorList>
    </citation>
    <scope>NUCLEOTIDE SEQUENCE [LARGE SCALE GENOMIC DNA]</scope>
    <source>
        <strain evidence="2">NZE10 / CBS 128990</strain>
    </source>
</reference>
<protein>
    <submittedName>
        <fullName evidence="1">Uncharacterized protein</fullName>
    </submittedName>
</protein>
<sequence>MLSLCYNNCDLSTESTDCSMSYTDNLQSHAALSGLGKLHITSPATPVNPLNRCLPFEVPAELRNSIYENVLRRGPPRINLDLSHAFNPTVQAGLYTFSIAMTCRRIHNECAKVLYTVNRVIIHAPVFGAHQSDPMTVGATYKDEIAARLRTIAQRQISLQQFQDVKIHLGTLPSLRAL</sequence>
<organism evidence="1 2">
    <name type="scientific">Dothistroma septosporum (strain NZE10 / CBS 128990)</name>
    <name type="common">Red band needle blight fungus</name>
    <name type="synonym">Mycosphaerella pini</name>
    <dbReference type="NCBI Taxonomy" id="675120"/>
    <lineage>
        <taxon>Eukaryota</taxon>
        <taxon>Fungi</taxon>
        <taxon>Dikarya</taxon>
        <taxon>Ascomycota</taxon>
        <taxon>Pezizomycotina</taxon>
        <taxon>Dothideomycetes</taxon>
        <taxon>Dothideomycetidae</taxon>
        <taxon>Mycosphaerellales</taxon>
        <taxon>Mycosphaerellaceae</taxon>
        <taxon>Dothistroma</taxon>
    </lineage>
</organism>
<name>N1PN71_DOTSN</name>
<dbReference type="OrthoDB" id="3636858at2759"/>